<evidence type="ECO:0000313" key="3">
    <source>
        <dbReference type="Proteomes" id="UP000198571"/>
    </source>
</evidence>
<keyword evidence="3" id="KW-1185">Reference proteome</keyword>
<dbReference type="EMBL" id="FOGT01000020">
    <property type="protein sequence ID" value="SES37993.1"/>
    <property type="molecule type" value="Genomic_DNA"/>
</dbReference>
<accession>A0A1H9WX60</accession>
<protein>
    <recommendedName>
        <fullName evidence="4">Cytosolic protein</fullName>
    </recommendedName>
</protein>
<organism evidence="2 3">
    <name type="scientific">Salipaludibacillus aurantiacus</name>
    <dbReference type="NCBI Taxonomy" id="1601833"/>
    <lineage>
        <taxon>Bacteria</taxon>
        <taxon>Bacillati</taxon>
        <taxon>Bacillota</taxon>
        <taxon>Bacilli</taxon>
        <taxon>Bacillales</taxon>
        <taxon>Bacillaceae</taxon>
    </lineage>
</organism>
<sequence length="83" mass="9577">MADKKKQYEDFTAVEKYREEIIPEITPEGAYGAPFEPPLGKSTPWQPGQRAISAFTYENRHLHEGMQRKDPGSHPPHDEPEER</sequence>
<dbReference type="OrthoDB" id="2376226at2"/>
<gene>
    <name evidence="2" type="ORF">SAMN05518684_12064</name>
</gene>
<dbReference type="STRING" id="1601833.SAMN05518684_12064"/>
<feature type="region of interest" description="Disordered" evidence="1">
    <location>
        <begin position="60"/>
        <end position="83"/>
    </location>
</feature>
<reference evidence="3" key="1">
    <citation type="submission" date="2016-10" db="EMBL/GenBank/DDBJ databases">
        <authorList>
            <person name="Varghese N."/>
            <person name="Submissions S."/>
        </authorList>
    </citation>
    <scope>NUCLEOTIDE SEQUENCE [LARGE SCALE GENOMIC DNA]</scope>
    <source>
        <strain evidence="3">S9</strain>
    </source>
</reference>
<dbReference type="RefSeq" id="WP_093055327.1">
    <property type="nucleotide sequence ID" value="NZ_FOGT01000020.1"/>
</dbReference>
<name>A0A1H9WX60_9BACI</name>
<evidence type="ECO:0008006" key="4">
    <source>
        <dbReference type="Google" id="ProtNLM"/>
    </source>
</evidence>
<dbReference type="Proteomes" id="UP000198571">
    <property type="component" value="Unassembled WGS sequence"/>
</dbReference>
<proteinExistence type="predicted"/>
<dbReference type="AlphaFoldDB" id="A0A1H9WX60"/>
<evidence type="ECO:0000313" key="2">
    <source>
        <dbReference type="EMBL" id="SES37993.1"/>
    </source>
</evidence>
<evidence type="ECO:0000256" key="1">
    <source>
        <dbReference type="SAM" id="MobiDB-lite"/>
    </source>
</evidence>